<dbReference type="GO" id="GO:0004519">
    <property type="term" value="F:endonuclease activity"/>
    <property type="evidence" value="ECO:0007669"/>
    <property type="project" value="InterPro"/>
</dbReference>
<dbReference type="InterPro" id="IPR002711">
    <property type="entry name" value="HNH"/>
</dbReference>
<comment type="caution">
    <text evidence="2">The sequence shown here is derived from an EMBL/GenBank/DDBJ whole genome shotgun (WGS) entry which is preliminary data.</text>
</comment>
<dbReference type="EMBL" id="WOAJ01000003">
    <property type="protein sequence ID" value="MUI58110.1"/>
    <property type="molecule type" value="Genomic_DNA"/>
</dbReference>
<dbReference type="SMART" id="SM00507">
    <property type="entry name" value="HNHc"/>
    <property type="match status" value="1"/>
</dbReference>
<feature type="domain" description="HNH nuclease" evidence="1">
    <location>
        <begin position="49"/>
        <end position="103"/>
    </location>
</feature>
<name>A0A6A9JQK1_PSEAI</name>
<dbReference type="Pfam" id="PF01844">
    <property type="entry name" value="HNH"/>
    <property type="match status" value="1"/>
</dbReference>
<proteinExistence type="predicted"/>
<accession>A0A6A9JQK1</accession>
<dbReference type="InterPro" id="IPR013467">
    <property type="entry name" value="HNH78-like"/>
</dbReference>
<reference evidence="2" key="1">
    <citation type="submission" date="2019-11" db="EMBL/GenBank/DDBJ databases">
        <title>Genomes of ocular Pseudomonas aeruginosa isolates.</title>
        <authorList>
            <person name="Khan M."/>
            <person name="Rice S.A."/>
            <person name="Willcox M.D.P."/>
            <person name="Stapleton F."/>
        </authorList>
    </citation>
    <scope>NUCLEOTIDE SEQUENCE</scope>
    <source>
        <strain evidence="2">PA206</strain>
    </source>
</reference>
<dbReference type="GO" id="GO:0003676">
    <property type="term" value="F:nucleic acid binding"/>
    <property type="evidence" value="ECO:0007669"/>
    <property type="project" value="InterPro"/>
</dbReference>
<dbReference type="GO" id="GO:0008270">
    <property type="term" value="F:zinc ion binding"/>
    <property type="evidence" value="ECO:0007669"/>
    <property type="project" value="InterPro"/>
</dbReference>
<dbReference type="InterPro" id="IPR003615">
    <property type="entry name" value="HNH_nuc"/>
</dbReference>
<dbReference type="CDD" id="cd00085">
    <property type="entry name" value="HNHc"/>
    <property type="match status" value="1"/>
</dbReference>
<dbReference type="AlphaFoldDB" id="A0A6A9JQK1"/>
<organism evidence="2">
    <name type="scientific">Pseudomonas aeruginosa</name>
    <dbReference type="NCBI Taxonomy" id="287"/>
    <lineage>
        <taxon>Bacteria</taxon>
        <taxon>Pseudomonadati</taxon>
        <taxon>Pseudomonadota</taxon>
        <taxon>Gammaproteobacteria</taxon>
        <taxon>Pseudomonadales</taxon>
        <taxon>Pseudomonadaceae</taxon>
        <taxon>Pseudomonas</taxon>
    </lineage>
</organism>
<sequence length="220" mass="24975">MIKVNRTRRPAAIKENSIPWRNDYLLAVASQDKVKIKTTESRYRNKAIKNELQKMFSKKCAFCESLIEHISYSHIEHFKPKSKYRGKAFQWSNLLLACGVCNGKAYKGDNFPLKNEDGPIINPTLENPSDHLSFTYDEAAGAAIIKSKSKRGETTLTLLGLNRTDLIISRSQIIKKIYALHLIYKNQKTPQEIKSEILEILNEAATATQQYSAFAKALLP</sequence>
<dbReference type="RefSeq" id="WP_155681151.1">
    <property type="nucleotide sequence ID" value="NZ_WOAJ01000003.1"/>
</dbReference>
<evidence type="ECO:0000313" key="2">
    <source>
        <dbReference type="EMBL" id="MUI58110.1"/>
    </source>
</evidence>
<dbReference type="NCBIfam" id="TIGR02646">
    <property type="entry name" value="retron system putative HNH endonuclease"/>
    <property type="match status" value="1"/>
</dbReference>
<gene>
    <name evidence="2" type="ORF">GNQ20_09900</name>
</gene>
<protein>
    <submittedName>
        <fullName evidence="2">TIGR02646 family protein</fullName>
    </submittedName>
</protein>
<evidence type="ECO:0000259" key="1">
    <source>
        <dbReference type="SMART" id="SM00507"/>
    </source>
</evidence>
<dbReference type="Gene3D" id="1.10.30.50">
    <property type="match status" value="1"/>
</dbReference>